<dbReference type="GO" id="GO:0046167">
    <property type="term" value="P:glycerol-3-phosphate biosynthetic process"/>
    <property type="evidence" value="ECO:0007669"/>
    <property type="project" value="TreeGrafter"/>
</dbReference>
<dbReference type="GO" id="GO:0006071">
    <property type="term" value="P:glycerol metabolic process"/>
    <property type="evidence" value="ECO:0007669"/>
    <property type="project" value="TreeGrafter"/>
</dbReference>
<evidence type="ECO:0000256" key="1">
    <source>
        <dbReference type="ARBA" id="ARBA00009156"/>
    </source>
</evidence>
<proteinExistence type="inferred from homology"/>
<dbReference type="AlphaFoldDB" id="A0A6P3YCC7"/>
<organism evidence="6 7">
    <name type="scientific">Dinoponera quadriceps</name>
    <name type="common">South American ant</name>
    <dbReference type="NCBI Taxonomy" id="609295"/>
    <lineage>
        <taxon>Eukaryota</taxon>
        <taxon>Metazoa</taxon>
        <taxon>Ecdysozoa</taxon>
        <taxon>Arthropoda</taxon>
        <taxon>Hexapoda</taxon>
        <taxon>Insecta</taxon>
        <taxon>Pterygota</taxon>
        <taxon>Neoptera</taxon>
        <taxon>Endopterygota</taxon>
        <taxon>Hymenoptera</taxon>
        <taxon>Apocrita</taxon>
        <taxon>Aculeata</taxon>
        <taxon>Formicoidea</taxon>
        <taxon>Formicidae</taxon>
        <taxon>Ponerinae</taxon>
        <taxon>Ponerini</taxon>
        <taxon>Dinoponera</taxon>
    </lineage>
</organism>
<evidence type="ECO:0000259" key="5">
    <source>
        <dbReference type="Pfam" id="PF00370"/>
    </source>
</evidence>
<dbReference type="Gene3D" id="3.30.420.40">
    <property type="match status" value="2"/>
</dbReference>
<gene>
    <name evidence="7" type="primary">LOC106751271</name>
</gene>
<name>A0A6P3YCC7_DINQU</name>
<dbReference type="PANTHER" id="PTHR10196:SF68">
    <property type="entry name" value="GLYCEROL KINASE 5-RELATED"/>
    <property type="match status" value="1"/>
</dbReference>
<sequence>MLRSADGLTRFFLFSFFSYIVGKHVTDASCASATGIFDPFTMQWADWGINLLKLPRDIFPEIVDTVGDFGDTPVELFGRKIPIYCSIADQAASLFGSGCYYAGDFKITMGTGTFVDVNTGREPHVSVKGLYPVVGWRIKNELVYVAEGSANDTGVLVEWAREIGLVTDIKEIADIAKEVQDSDGVYFIPAFS</sequence>
<evidence type="ECO:0000256" key="3">
    <source>
        <dbReference type="ARBA" id="ARBA00022777"/>
    </source>
</evidence>
<keyword evidence="4" id="KW-0732">Signal</keyword>
<evidence type="ECO:0000256" key="2">
    <source>
        <dbReference type="ARBA" id="ARBA00022679"/>
    </source>
</evidence>
<keyword evidence="2" id="KW-0808">Transferase</keyword>
<feature type="non-terminal residue" evidence="7">
    <location>
        <position position="192"/>
    </location>
</feature>
<comment type="similarity">
    <text evidence="1">Belongs to the FGGY kinase family.</text>
</comment>
<evidence type="ECO:0000313" key="7">
    <source>
        <dbReference type="RefSeq" id="XP_014487619.1"/>
    </source>
</evidence>
<accession>A0A6P3YCC7</accession>
<keyword evidence="6" id="KW-1185">Reference proteome</keyword>
<dbReference type="Proteomes" id="UP000515204">
    <property type="component" value="Unplaced"/>
</dbReference>
<evidence type="ECO:0000256" key="4">
    <source>
        <dbReference type="SAM" id="SignalP"/>
    </source>
</evidence>
<dbReference type="InterPro" id="IPR018484">
    <property type="entry name" value="FGGY_N"/>
</dbReference>
<feature type="chain" id="PRO_5028050684" evidence="4">
    <location>
        <begin position="23"/>
        <end position="192"/>
    </location>
</feature>
<dbReference type="OrthoDB" id="6278781at2759"/>
<dbReference type="GeneID" id="106751271"/>
<feature type="signal peptide" evidence="4">
    <location>
        <begin position="1"/>
        <end position="22"/>
    </location>
</feature>
<dbReference type="KEGG" id="dqu:106751271"/>
<dbReference type="PANTHER" id="PTHR10196">
    <property type="entry name" value="SUGAR KINASE"/>
    <property type="match status" value="1"/>
</dbReference>
<dbReference type="GO" id="GO:0016301">
    <property type="term" value="F:kinase activity"/>
    <property type="evidence" value="ECO:0007669"/>
    <property type="project" value="UniProtKB-KW"/>
</dbReference>
<dbReference type="GO" id="GO:0005739">
    <property type="term" value="C:mitochondrion"/>
    <property type="evidence" value="ECO:0007669"/>
    <property type="project" value="TreeGrafter"/>
</dbReference>
<dbReference type="GO" id="GO:0006641">
    <property type="term" value="P:triglyceride metabolic process"/>
    <property type="evidence" value="ECO:0007669"/>
    <property type="project" value="TreeGrafter"/>
</dbReference>
<feature type="domain" description="Carbohydrate kinase FGGY N-terminal" evidence="5">
    <location>
        <begin position="20"/>
        <end position="96"/>
    </location>
</feature>
<protein>
    <submittedName>
        <fullName evidence="7">Glycerol kinase 5</fullName>
    </submittedName>
</protein>
<dbReference type="Pfam" id="PF00370">
    <property type="entry name" value="FGGY_N"/>
    <property type="match status" value="1"/>
</dbReference>
<dbReference type="SUPFAM" id="SSF53067">
    <property type="entry name" value="Actin-like ATPase domain"/>
    <property type="match status" value="2"/>
</dbReference>
<dbReference type="InterPro" id="IPR043129">
    <property type="entry name" value="ATPase_NBD"/>
</dbReference>
<dbReference type="RefSeq" id="XP_014487619.1">
    <property type="nucleotide sequence ID" value="XM_014632133.1"/>
</dbReference>
<keyword evidence="3 7" id="KW-0418">Kinase</keyword>
<reference evidence="7" key="1">
    <citation type="submission" date="2025-08" db="UniProtKB">
        <authorList>
            <consortium name="RefSeq"/>
        </authorList>
    </citation>
    <scope>IDENTIFICATION</scope>
</reference>
<evidence type="ECO:0000313" key="6">
    <source>
        <dbReference type="Proteomes" id="UP000515204"/>
    </source>
</evidence>